<dbReference type="SUPFAM" id="SSF48452">
    <property type="entry name" value="TPR-like"/>
    <property type="match status" value="1"/>
</dbReference>
<evidence type="ECO:0000256" key="2">
    <source>
        <dbReference type="SAM" id="MobiDB-lite"/>
    </source>
</evidence>
<dbReference type="Gene3D" id="3.40.50.150">
    <property type="entry name" value="Vaccinia Virus protein VP39"/>
    <property type="match status" value="1"/>
</dbReference>
<dbReference type="PANTHER" id="PTHR44809">
    <property type="match status" value="1"/>
</dbReference>
<dbReference type="RefSeq" id="WP_268153551.1">
    <property type="nucleotide sequence ID" value="NZ_JAPPUW010000024.1"/>
</dbReference>
<dbReference type="InterPro" id="IPR019734">
    <property type="entry name" value="TPR_rpt"/>
</dbReference>
<dbReference type="InterPro" id="IPR052943">
    <property type="entry name" value="TMTC_O-mannosyl-trnsfr"/>
</dbReference>
<dbReference type="PANTHER" id="PTHR44809:SF1">
    <property type="entry name" value="PROTEIN O-MANNOSYL-TRANSFERASE TMTC1"/>
    <property type="match status" value="1"/>
</dbReference>
<dbReference type="InterPro" id="IPR029063">
    <property type="entry name" value="SAM-dependent_MTases_sf"/>
</dbReference>
<accession>A0A9X4LJK9</accession>
<dbReference type="GO" id="GO:0008757">
    <property type="term" value="F:S-adenosylmethionine-dependent methyltransferase activity"/>
    <property type="evidence" value="ECO:0007669"/>
    <property type="project" value="InterPro"/>
</dbReference>
<feature type="region of interest" description="Disordered" evidence="2">
    <location>
        <begin position="1"/>
        <end position="21"/>
    </location>
</feature>
<dbReference type="CDD" id="cd02440">
    <property type="entry name" value="AdoMet_MTases"/>
    <property type="match status" value="1"/>
</dbReference>
<dbReference type="EMBL" id="SGUG01000025">
    <property type="protein sequence ID" value="MDG0864004.1"/>
    <property type="molecule type" value="Genomic_DNA"/>
</dbReference>
<feature type="repeat" description="TPR" evidence="1">
    <location>
        <begin position="195"/>
        <end position="228"/>
    </location>
</feature>
<dbReference type="InterPro" id="IPR013216">
    <property type="entry name" value="Methyltransf_11"/>
</dbReference>
<dbReference type="Gene3D" id="1.25.40.10">
    <property type="entry name" value="Tetratricopeptide repeat domain"/>
    <property type="match status" value="1"/>
</dbReference>
<dbReference type="Pfam" id="PF14559">
    <property type="entry name" value="TPR_19"/>
    <property type="match status" value="1"/>
</dbReference>
<name>A0A9X4LJK9_9BURK</name>
<keyword evidence="5" id="KW-1185">Reference proteome</keyword>
<dbReference type="SMART" id="SM00028">
    <property type="entry name" value="TPR"/>
    <property type="match status" value="5"/>
</dbReference>
<dbReference type="Proteomes" id="UP001152766">
    <property type="component" value="Unassembled WGS sequence"/>
</dbReference>
<dbReference type="AlphaFoldDB" id="A0A9X4LJK9"/>
<evidence type="ECO:0000313" key="5">
    <source>
        <dbReference type="Proteomes" id="UP001152766"/>
    </source>
</evidence>
<gene>
    <name evidence="4" type="ORF">EXJ73_16205</name>
</gene>
<dbReference type="Pfam" id="PF08241">
    <property type="entry name" value="Methyltransf_11"/>
    <property type="match status" value="1"/>
</dbReference>
<evidence type="ECO:0000259" key="3">
    <source>
        <dbReference type="Pfam" id="PF08241"/>
    </source>
</evidence>
<protein>
    <submittedName>
        <fullName evidence="4">Tetratricopeptide repeat protein</fullName>
    </submittedName>
</protein>
<organism evidence="4 5">
    <name type="scientific">Pelomonas aquatica</name>
    <dbReference type="NCBI Taxonomy" id="431058"/>
    <lineage>
        <taxon>Bacteria</taxon>
        <taxon>Pseudomonadati</taxon>
        <taxon>Pseudomonadota</taxon>
        <taxon>Betaproteobacteria</taxon>
        <taxon>Burkholderiales</taxon>
        <taxon>Sphaerotilaceae</taxon>
        <taxon>Roseateles</taxon>
    </lineage>
</organism>
<reference evidence="4" key="1">
    <citation type="submission" date="2019-02" db="EMBL/GenBank/DDBJ databases">
        <title>Draft genome of the type strain Pelomonas aquatica CCUG 52575T.</title>
        <authorList>
            <person name="Gomila M."/>
            <person name="Lalucat J."/>
        </authorList>
    </citation>
    <scope>NUCLEOTIDE SEQUENCE</scope>
    <source>
        <strain evidence="4">CCUG 52575</strain>
    </source>
</reference>
<dbReference type="Pfam" id="PF13432">
    <property type="entry name" value="TPR_16"/>
    <property type="match status" value="1"/>
</dbReference>
<feature type="repeat" description="TPR" evidence="1">
    <location>
        <begin position="161"/>
        <end position="194"/>
    </location>
</feature>
<proteinExistence type="predicted"/>
<evidence type="ECO:0000313" key="4">
    <source>
        <dbReference type="EMBL" id="MDG0864004.1"/>
    </source>
</evidence>
<keyword evidence="1" id="KW-0802">TPR repeat</keyword>
<dbReference type="PROSITE" id="PS50005">
    <property type="entry name" value="TPR"/>
    <property type="match status" value="2"/>
</dbReference>
<sequence>MSKTKSRRQAIPSNPPQPRTAELSYDEALQLAISMHQDRRVLAAEKLYRKLVEVRPEDPNPLHFLGVLLHQDGKSEEALALIDRSIELDAGVASWHNNRGNVLLLLQRGDEARAAYERCRELEPGNPAVANNLGCLLRALGEVDAAEALFRDALAREPGFADAHINYANLLVDGGRVQEGMRHFGTSLELRPDDARAQRMMGLIFANTGQPEKAAQAFERWIAAEPDNPQPRHHLAAVTGKNAPERAPDGYVASLFDAFSVSFDERLAFLQYRAPSLVAELLRRLVPDARGDLAVLDAGCGTGLCAPLLAPYARELIGVDLSGGMLDKARERGGYHELVQAELVGYLQQQPARFDLVVSADTLCYFGRIDAAIAAAAQALRPGGRLIFTVEALSGDAPEPAGYRLLLNGRYAHDRGYVEACLADARLQLSALEPVVLRQEVGEPVNGWLVAARRPAS</sequence>
<dbReference type="InterPro" id="IPR011990">
    <property type="entry name" value="TPR-like_helical_dom_sf"/>
</dbReference>
<evidence type="ECO:0000256" key="1">
    <source>
        <dbReference type="PROSITE-ProRule" id="PRU00339"/>
    </source>
</evidence>
<feature type="domain" description="Methyltransferase type 11" evidence="3">
    <location>
        <begin position="296"/>
        <end position="388"/>
    </location>
</feature>
<dbReference type="SUPFAM" id="SSF53335">
    <property type="entry name" value="S-adenosyl-L-methionine-dependent methyltransferases"/>
    <property type="match status" value="1"/>
</dbReference>
<comment type="caution">
    <text evidence="4">The sequence shown here is derived from an EMBL/GenBank/DDBJ whole genome shotgun (WGS) entry which is preliminary data.</text>
</comment>